<accession>A0A1H9W6I6</accession>
<dbReference type="Proteomes" id="UP000198885">
    <property type="component" value="Unassembled WGS sequence"/>
</dbReference>
<dbReference type="Gene3D" id="3.40.630.30">
    <property type="match status" value="1"/>
</dbReference>
<dbReference type="PANTHER" id="PTHR43877">
    <property type="entry name" value="AMINOALKYLPHOSPHONATE N-ACETYLTRANSFERASE-RELATED-RELATED"/>
    <property type="match status" value="1"/>
</dbReference>
<sequence>MTATLVAPAIHVCDPLSPEGRALIDASQAALNEIDPPEENFSVSAEELAVPGVTFLAARVDGRPAGCVALVARGGYGEIKRFYVDPALRGRGVGRALMDAAEDRARRQGLPCLRLETSVRMDAARAVYERRGYAECPAFGGYPDIPSNLFLEKRL</sequence>
<dbReference type="EMBL" id="FOGU01000009">
    <property type="protein sequence ID" value="SES29083.1"/>
    <property type="molecule type" value="Genomic_DNA"/>
</dbReference>
<dbReference type="PROSITE" id="PS51186">
    <property type="entry name" value="GNAT"/>
    <property type="match status" value="1"/>
</dbReference>
<dbReference type="RefSeq" id="WP_092695088.1">
    <property type="nucleotide sequence ID" value="NZ_CBDDGO010000004.1"/>
</dbReference>
<dbReference type="GO" id="GO:0016747">
    <property type="term" value="F:acyltransferase activity, transferring groups other than amino-acyl groups"/>
    <property type="evidence" value="ECO:0007669"/>
    <property type="project" value="InterPro"/>
</dbReference>
<keyword evidence="1 4" id="KW-0808">Transferase</keyword>
<evidence type="ECO:0000259" key="3">
    <source>
        <dbReference type="PROSITE" id="PS51186"/>
    </source>
</evidence>
<feature type="domain" description="N-acetyltransferase" evidence="3">
    <location>
        <begin position="18"/>
        <end position="155"/>
    </location>
</feature>
<gene>
    <name evidence="4" type="ORF">SAMN04490244_109102</name>
</gene>
<dbReference type="PANTHER" id="PTHR43877:SF2">
    <property type="entry name" value="AMINOALKYLPHOSPHONATE N-ACETYLTRANSFERASE-RELATED"/>
    <property type="match status" value="1"/>
</dbReference>
<dbReference type="InterPro" id="IPR050832">
    <property type="entry name" value="Bact_Acetyltransf"/>
</dbReference>
<dbReference type="STRING" id="641238.SAMN04490244_109102"/>
<name>A0A1H9W6I6_9RHOB</name>
<proteinExistence type="predicted"/>
<keyword evidence="2" id="KW-0012">Acyltransferase</keyword>
<dbReference type="AlphaFoldDB" id="A0A1H9W6I6"/>
<evidence type="ECO:0000313" key="4">
    <source>
        <dbReference type="EMBL" id="SES29083.1"/>
    </source>
</evidence>
<dbReference type="Pfam" id="PF00583">
    <property type="entry name" value="Acetyltransf_1"/>
    <property type="match status" value="1"/>
</dbReference>
<dbReference type="InterPro" id="IPR016181">
    <property type="entry name" value="Acyl_CoA_acyltransferase"/>
</dbReference>
<dbReference type="InterPro" id="IPR000182">
    <property type="entry name" value="GNAT_dom"/>
</dbReference>
<keyword evidence="5" id="KW-1185">Reference proteome</keyword>
<protein>
    <submittedName>
        <fullName evidence="4">Putative acetyltransferase</fullName>
    </submittedName>
</protein>
<dbReference type="OrthoDB" id="273614at2"/>
<evidence type="ECO:0000256" key="1">
    <source>
        <dbReference type="ARBA" id="ARBA00022679"/>
    </source>
</evidence>
<evidence type="ECO:0000313" key="5">
    <source>
        <dbReference type="Proteomes" id="UP000198885"/>
    </source>
</evidence>
<organism evidence="4 5">
    <name type="scientific">Tranquillimonas rosea</name>
    <dbReference type="NCBI Taxonomy" id="641238"/>
    <lineage>
        <taxon>Bacteria</taxon>
        <taxon>Pseudomonadati</taxon>
        <taxon>Pseudomonadota</taxon>
        <taxon>Alphaproteobacteria</taxon>
        <taxon>Rhodobacterales</taxon>
        <taxon>Roseobacteraceae</taxon>
        <taxon>Tranquillimonas</taxon>
    </lineage>
</organism>
<dbReference type="SUPFAM" id="SSF55729">
    <property type="entry name" value="Acyl-CoA N-acyltransferases (Nat)"/>
    <property type="match status" value="1"/>
</dbReference>
<evidence type="ECO:0000256" key="2">
    <source>
        <dbReference type="ARBA" id="ARBA00023315"/>
    </source>
</evidence>
<reference evidence="4 5" key="1">
    <citation type="submission" date="2016-10" db="EMBL/GenBank/DDBJ databases">
        <authorList>
            <person name="de Groot N.N."/>
        </authorList>
    </citation>
    <scope>NUCLEOTIDE SEQUENCE [LARGE SCALE GENOMIC DNA]</scope>
    <source>
        <strain evidence="4 5">DSM 23042</strain>
    </source>
</reference>
<dbReference type="CDD" id="cd04301">
    <property type="entry name" value="NAT_SF"/>
    <property type="match status" value="1"/>
</dbReference>